<evidence type="ECO:0000256" key="1">
    <source>
        <dbReference type="SAM" id="MobiDB-lite"/>
    </source>
</evidence>
<keyword evidence="2" id="KW-0732">Signal</keyword>
<gene>
    <name evidence="3" type="ORF">E6Q60_07450</name>
</gene>
<dbReference type="Proteomes" id="UP000321055">
    <property type="component" value="Unassembled WGS sequence"/>
</dbReference>
<dbReference type="PROSITE" id="PS51257">
    <property type="entry name" value="PROKAR_LIPOPROTEIN"/>
    <property type="match status" value="1"/>
</dbReference>
<organism evidence="3 4">
    <name type="scientific">Nitrosomonas oligotropha</name>
    <dbReference type="NCBI Taxonomy" id="42354"/>
    <lineage>
        <taxon>Bacteria</taxon>
        <taxon>Pseudomonadati</taxon>
        <taxon>Pseudomonadota</taxon>
        <taxon>Betaproteobacteria</taxon>
        <taxon>Nitrosomonadales</taxon>
        <taxon>Nitrosomonadaceae</taxon>
        <taxon>Nitrosomonas</taxon>
    </lineage>
</organism>
<proteinExistence type="predicted"/>
<reference evidence="3 4" key="1">
    <citation type="submission" date="2018-09" db="EMBL/GenBank/DDBJ databases">
        <title>Metagenome Assembled Genomes from an Advanced Water Purification Facility.</title>
        <authorList>
            <person name="Stamps B.W."/>
            <person name="Spear J.R."/>
        </authorList>
    </citation>
    <scope>NUCLEOTIDE SEQUENCE [LARGE SCALE GENOMIC DNA]</scope>
    <source>
        <strain evidence="3">Bin_54_1</strain>
    </source>
</reference>
<evidence type="ECO:0000313" key="3">
    <source>
        <dbReference type="EMBL" id="TXI28390.1"/>
    </source>
</evidence>
<feature type="compositionally biased region" description="Polar residues" evidence="1">
    <location>
        <begin position="22"/>
        <end position="44"/>
    </location>
</feature>
<protein>
    <submittedName>
        <fullName evidence="3">Uncharacterized protein</fullName>
    </submittedName>
</protein>
<feature type="signal peptide" evidence="2">
    <location>
        <begin position="1"/>
        <end position="23"/>
    </location>
</feature>
<feature type="chain" id="PRO_5022853769" evidence="2">
    <location>
        <begin position="24"/>
        <end position="149"/>
    </location>
</feature>
<feature type="region of interest" description="Disordered" evidence="1">
    <location>
        <begin position="22"/>
        <end position="56"/>
    </location>
</feature>
<accession>A0A5C7VT54</accession>
<evidence type="ECO:0000313" key="4">
    <source>
        <dbReference type="Proteomes" id="UP000321055"/>
    </source>
</evidence>
<sequence length="149" mass="16228">MRFNTISAAITVCLFFSACSTNSTRTETPSPQEPTPATSTSGETRTVKSRDGSYTGEIIGTPAAGSKFSQLQIGMQTMEIQKMIGFPDESHSYESGKRWIPFYFGNDARRMQVLYKGEGCLIFTDGGHFNSGGDLIQIQVDPSGACYEP</sequence>
<evidence type="ECO:0000256" key="2">
    <source>
        <dbReference type="SAM" id="SignalP"/>
    </source>
</evidence>
<dbReference type="EMBL" id="SSFX01000052">
    <property type="protein sequence ID" value="TXI28390.1"/>
    <property type="molecule type" value="Genomic_DNA"/>
</dbReference>
<dbReference type="AlphaFoldDB" id="A0A5C7VT54"/>
<name>A0A5C7VT54_9PROT</name>
<comment type="caution">
    <text evidence="3">The sequence shown here is derived from an EMBL/GenBank/DDBJ whole genome shotgun (WGS) entry which is preliminary data.</text>
</comment>